<dbReference type="Pfam" id="PF21924">
    <property type="entry name" value="XRCC4_CC"/>
    <property type="match status" value="1"/>
</dbReference>
<organism evidence="4 5">
    <name type="scientific">Penicillium crustosum</name>
    <name type="common">Blue mold fungus</name>
    <dbReference type="NCBI Taxonomy" id="36656"/>
    <lineage>
        <taxon>Eukaryota</taxon>
        <taxon>Fungi</taxon>
        <taxon>Dikarya</taxon>
        <taxon>Ascomycota</taxon>
        <taxon>Pezizomycotina</taxon>
        <taxon>Eurotiomycetes</taxon>
        <taxon>Eurotiomycetidae</taxon>
        <taxon>Eurotiales</taxon>
        <taxon>Aspergillaceae</taxon>
        <taxon>Penicillium</taxon>
    </lineage>
</organism>
<feature type="compositionally biased region" description="Acidic residues" evidence="2">
    <location>
        <begin position="352"/>
        <end position="372"/>
    </location>
</feature>
<dbReference type="AlphaFoldDB" id="A0A9P5G9M2"/>
<feature type="compositionally biased region" description="Acidic residues" evidence="2">
    <location>
        <begin position="259"/>
        <end position="269"/>
    </location>
</feature>
<evidence type="ECO:0000313" key="4">
    <source>
        <dbReference type="EMBL" id="KAF7515395.1"/>
    </source>
</evidence>
<feature type="domain" description="XRCC4 coiled-coil" evidence="3">
    <location>
        <begin position="175"/>
        <end position="213"/>
    </location>
</feature>
<proteinExistence type="predicted"/>
<sequence>MPSPVSTDPRILRFPRSDETGSFVLVHVSCTGPAPLDLSLTATEGESPYVSIVKQTSLKDLQAKNYQGSNDEWVKIVSLILGQCSAPPDEPDWATGLETSASISGSDEENKEIVITIRKRVQTITQRLGAFTLKQDDEQAVELFEWTGITAARAHMLEEQVSSLTGRYRLAEDTIHRLNEQLEELMHAKTEHENRLVANFVQVLNEKKLKIRNQQRLLASATVDAAKVSEIQASIPEESHGTAGKFHSAKRSARKMSDTDDSDGFEQMDVDPIKTDRGTFNNQDTDDEEPSTHPLDDEQNNSTTDDDSSQDESAQLKRVSPAKDTAPPQRDLPFVKRSGGPIKRTAPTQPIEDAEETAGETDDDDDDDDDEL</sequence>
<keyword evidence="5" id="KW-1185">Reference proteome</keyword>
<feature type="coiled-coil region" evidence="1">
    <location>
        <begin position="161"/>
        <end position="195"/>
    </location>
</feature>
<feature type="region of interest" description="Disordered" evidence="2">
    <location>
        <begin position="234"/>
        <end position="372"/>
    </location>
</feature>
<gene>
    <name evidence="4" type="ORF">PCG10_003358</name>
</gene>
<reference evidence="4" key="1">
    <citation type="submission" date="2020-02" db="EMBL/GenBank/DDBJ databases">
        <authorList>
            <person name="Lichtner F.J."/>
        </authorList>
    </citation>
    <scope>NUCLEOTIDE SEQUENCE</scope>
    <source>
        <strain evidence="4">G10</strain>
    </source>
</reference>
<evidence type="ECO:0000256" key="1">
    <source>
        <dbReference type="SAM" id="Coils"/>
    </source>
</evidence>
<dbReference type="EMBL" id="JAAOZQ010000181">
    <property type="protein sequence ID" value="KAF7515395.1"/>
    <property type="molecule type" value="Genomic_DNA"/>
</dbReference>
<dbReference type="SUPFAM" id="SSF58022">
    <property type="entry name" value="XRCC4, C-terminal oligomerization domain"/>
    <property type="match status" value="1"/>
</dbReference>
<comment type="caution">
    <text evidence="4">The sequence shown here is derived from an EMBL/GenBank/DDBJ whole genome shotgun (WGS) entry which is preliminary data.</text>
</comment>
<dbReference type="PANTHER" id="PTHR42067:SF1">
    <property type="entry name" value="MITOTIC APPARATUS PROTEIN P62"/>
    <property type="match status" value="1"/>
</dbReference>
<dbReference type="InterPro" id="IPR014751">
    <property type="entry name" value="XRCC4-like_C"/>
</dbReference>
<dbReference type="Proteomes" id="UP000701341">
    <property type="component" value="Unassembled WGS sequence"/>
</dbReference>
<dbReference type="InterPro" id="IPR053962">
    <property type="entry name" value="XRCC4_CC"/>
</dbReference>
<dbReference type="Gene3D" id="1.20.5.370">
    <property type="match status" value="1"/>
</dbReference>
<evidence type="ECO:0000313" key="5">
    <source>
        <dbReference type="Proteomes" id="UP000701341"/>
    </source>
</evidence>
<protein>
    <recommendedName>
        <fullName evidence="3">XRCC4 coiled-coil domain-containing protein</fullName>
    </recommendedName>
</protein>
<evidence type="ECO:0000259" key="3">
    <source>
        <dbReference type="Pfam" id="PF21924"/>
    </source>
</evidence>
<keyword evidence="1" id="KW-0175">Coiled coil</keyword>
<dbReference type="PANTHER" id="PTHR42067">
    <property type="entry name" value="YALI0C15378P"/>
    <property type="match status" value="1"/>
</dbReference>
<evidence type="ECO:0000256" key="2">
    <source>
        <dbReference type="SAM" id="MobiDB-lite"/>
    </source>
</evidence>
<name>A0A9P5G9M2_PENCR</name>
<accession>A0A9P5G9M2</accession>